<keyword evidence="10 13" id="KW-0472">Membrane</keyword>
<evidence type="ECO:0000256" key="4">
    <source>
        <dbReference type="ARBA" id="ARBA00022676"/>
    </source>
</evidence>
<dbReference type="EMBL" id="JACDTQ010000745">
    <property type="protein sequence ID" value="KAF5926806.1"/>
    <property type="molecule type" value="Genomic_DNA"/>
</dbReference>
<feature type="non-terminal residue" evidence="14">
    <location>
        <position position="1"/>
    </location>
</feature>
<accession>A0A7J7FGK7</accession>
<evidence type="ECO:0000256" key="2">
    <source>
        <dbReference type="ARBA" id="ARBA00009995"/>
    </source>
</evidence>
<dbReference type="FunFam" id="3.40.50.2000:FF:000134">
    <property type="entry name" value="UDP-glucuronosyltransferase 2A2 isoform X1"/>
    <property type="match status" value="1"/>
</dbReference>
<evidence type="ECO:0000256" key="12">
    <source>
        <dbReference type="RuleBase" id="RU003718"/>
    </source>
</evidence>
<dbReference type="PANTHER" id="PTHR48043:SF12">
    <property type="entry name" value="UDP-GLUCURONOSYLTRANSFERASE 2B4"/>
    <property type="match status" value="1"/>
</dbReference>
<protein>
    <recommendedName>
        <fullName evidence="3">glucuronosyltransferase</fullName>
        <ecNumber evidence="3">2.4.1.17</ecNumber>
    </recommendedName>
</protein>
<evidence type="ECO:0000256" key="7">
    <source>
        <dbReference type="ARBA" id="ARBA00022729"/>
    </source>
</evidence>
<evidence type="ECO:0000256" key="13">
    <source>
        <dbReference type="SAM" id="Phobius"/>
    </source>
</evidence>
<feature type="transmembrane region" description="Helical" evidence="13">
    <location>
        <begin position="491"/>
        <end position="509"/>
    </location>
</feature>
<keyword evidence="11" id="KW-0325">Glycoprotein</keyword>
<organism evidence="14 15">
    <name type="scientific">Diceros bicornis minor</name>
    <name type="common">South-central black rhinoceros</name>
    <dbReference type="NCBI Taxonomy" id="77932"/>
    <lineage>
        <taxon>Eukaryota</taxon>
        <taxon>Metazoa</taxon>
        <taxon>Chordata</taxon>
        <taxon>Craniata</taxon>
        <taxon>Vertebrata</taxon>
        <taxon>Euteleostomi</taxon>
        <taxon>Mammalia</taxon>
        <taxon>Eutheria</taxon>
        <taxon>Laurasiatheria</taxon>
        <taxon>Perissodactyla</taxon>
        <taxon>Rhinocerotidae</taxon>
        <taxon>Diceros</taxon>
    </lineage>
</organism>
<evidence type="ECO:0000256" key="11">
    <source>
        <dbReference type="ARBA" id="ARBA00023180"/>
    </source>
</evidence>
<dbReference type="Proteomes" id="UP000551758">
    <property type="component" value="Unassembled WGS sequence"/>
</dbReference>
<comment type="subcellular location">
    <subcellularLocation>
        <location evidence="1">Endoplasmic reticulum membrane</location>
        <topology evidence="1">Single-pass membrane protein</topology>
    </subcellularLocation>
</comment>
<dbReference type="PANTHER" id="PTHR48043">
    <property type="entry name" value="EG:EG0003.4 PROTEIN-RELATED"/>
    <property type="match status" value="1"/>
</dbReference>
<dbReference type="GO" id="GO:0005789">
    <property type="term" value="C:endoplasmic reticulum membrane"/>
    <property type="evidence" value="ECO:0007669"/>
    <property type="project" value="UniProtKB-SubCell"/>
</dbReference>
<dbReference type="InterPro" id="IPR050271">
    <property type="entry name" value="UDP-glycosyltransferase"/>
</dbReference>
<dbReference type="Pfam" id="PF00201">
    <property type="entry name" value="UDPGT"/>
    <property type="match status" value="4"/>
</dbReference>
<dbReference type="InterPro" id="IPR035595">
    <property type="entry name" value="UDP_glycos_trans_CS"/>
</dbReference>
<evidence type="ECO:0000256" key="1">
    <source>
        <dbReference type="ARBA" id="ARBA00004389"/>
    </source>
</evidence>
<keyword evidence="15" id="KW-1185">Reference proteome</keyword>
<reference evidence="14 15" key="1">
    <citation type="journal article" date="2020" name="Mol. Biol. Evol.">
        <title>Interspecific Gene Flow and the Evolution of Specialization in Black and White Rhinoceros.</title>
        <authorList>
            <person name="Moodley Y."/>
            <person name="Westbury M.V."/>
            <person name="Russo I.M."/>
            <person name="Gopalakrishnan S."/>
            <person name="Rakotoarivelo A."/>
            <person name="Olsen R.A."/>
            <person name="Prost S."/>
            <person name="Tunstall T."/>
            <person name="Ryder O.A."/>
            <person name="Dalen L."/>
            <person name="Bruford M.W."/>
        </authorList>
    </citation>
    <scope>NUCLEOTIDE SEQUENCE [LARGE SCALE GENOMIC DNA]</scope>
    <source>
        <strain evidence="14">SBR-YM</strain>
        <tissue evidence="14">Skin</tissue>
    </source>
</reference>
<keyword evidence="8" id="KW-0256">Endoplasmic reticulum</keyword>
<gene>
    <name evidence="14" type="ORF">HPG69_001436</name>
</gene>
<proteinExistence type="inferred from homology"/>
<sequence length="591" mass="67071">FCCCYSPVVTLALGVVERKVIHKSTYDLPKDTFWTYFSLKQENFWDFSDCIEKLCKDVVLNKKLITKLQESRFDVILADAIGACAELLAELLKTPFVYSLHFFPGYTFEKYSGGLPLPPSYHLMRRRRPTTLSELMGNAELWLIRTNWDFEFPHPFLPHFEFVGGLHCKPAKSLPQRFEGKKPDSLGPNTQLRKWIPQNDLLGHPKTKAFITHGGTNGIYEAIYHGIPMVGIPLFVDQPDNIAHMKAKGAAVKLDFNTMSSADLLNALKTVINDPLYKENAMKLSRIHHDQPMKPLDRAAFWIEPKTLLKSGYMLLNCSFLKIVHSLKTRRPTLSELMKKAEMWLSQTFWDFEFPHQLLPSFQFVEGLHCKPASGGLNKVLYLGDFGNKLFLAIISMVFATLLLFYDGANLCQQEMQDFVQSSGENDIVVFTLGSIVINITEERASVLWRFDGKKPDTLGPNTRLCKWILQNDLLGHQDTKAFIIHGGTNSIYGVIYHGIPMLGILLLADQRDNSAHTKTKGATVRLDLNTMSSSDLLSALKIGFNDLLNDILSQINFLSILASLYFSFRHKENAVKLSRIHHDQPVKLLD</sequence>
<name>A0A7J7FGK7_DICBM</name>
<dbReference type="EC" id="2.4.1.17" evidence="3"/>
<evidence type="ECO:0000256" key="6">
    <source>
        <dbReference type="ARBA" id="ARBA00022692"/>
    </source>
</evidence>
<evidence type="ECO:0000256" key="10">
    <source>
        <dbReference type="ARBA" id="ARBA00023136"/>
    </source>
</evidence>
<dbReference type="SUPFAM" id="SSF53756">
    <property type="entry name" value="UDP-Glycosyltransferase/glycogen phosphorylase"/>
    <property type="match status" value="2"/>
</dbReference>
<dbReference type="PROSITE" id="PS00375">
    <property type="entry name" value="UDPGT"/>
    <property type="match status" value="1"/>
</dbReference>
<evidence type="ECO:0000313" key="14">
    <source>
        <dbReference type="EMBL" id="KAF5926806.1"/>
    </source>
</evidence>
<dbReference type="GO" id="GO:0015020">
    <property type="term" value="F:glucuronosyltransferase activity"/>
    <property type="evidence" value="ECO:0007669"/>
    <property type="project" value="UniProtKB-EC"/>
</dbReference>
<evidence type="ECO:0000313" key="15">
    <source>
        <dbReference type="Proteomes" id="UP000551758"/>
    </source>
</evidence>
<keyword evidence="6 13" id="KW-0812">Transmembrane</keyword>
<evidence type="ECO:0000256" key="8">
    <source>
        <dbReference type="ARBA" id="ARBA00022824"/>
    </source>
</evidence>
<dbReference type="InterPro" id="IPR002213">
    <property type="entry name" value="UDP_glucos_trans"/>
</dbReference>
<dbReference type="Gene3D" id="3.40.50.2000">
    <property type="entry name" value="Glycogen Phosphorylase B"/>
    <property type="match status" value="2"/>
</dbReference>
<dbReference type="CDD" id="cd03784">
    <property type="entry name" value="GT1_Gtf-like"/>
    <property type="match status" value="1"/>
</dbReference>
<evidence type="ECO:0000256" key="9">
    <source>
        <dbReference type="ARBA" id="ARBA00022989"/>
    </source>
</evidence>
<feature type="transmembrane region" description="Helical" evidence="13">
    <location>
        <begin position="552"/>
        <end position="569"/>
    </location>
</feature>
<keyword evidence="5 12" id="KW-0808">Transferase</keyword>
<keyword evidence="4 12" id="KW-0328">Glycosyltransferase</keyword>
<comment type="caution">
    <text evidence="14">The sequence shown here is derived from an EMBL/GenBank/DDBJ whole genome shotgun (WGS) entry which is preliminary data.</text>
</comment>
<keyword evidence="7" id="KW-0732">Signal</keyword>
<comment type="similarity">
    <text evidence="2 12">Belongs to the UDP-glycosyltransferase family.</text>
</comment>
<evidence type="ECO:0000256" key="5">
    <source>
        <dbReference type="ARBA" id="ARBA00022679"/>
    </source>
</evidence>
<evidence type="ECO:0000256" key="3">
    <source>
        <dbReference type="ARBA" id="ARBA00012544"/>
    </source>
</evidence>
<dbReference type="AlphaFoldDB" id="A0A7J7FGK7"/>
<feature type="transmembrane region" description="Helical" evidence="13">
    <location>
        <begin position="390"/>
        <end position="406"/>
    </location>
</feature>
<keyword evidence="9 13" id="KW-1133">Transmembrane helix</keyword>